<evidence type="ECO:0000313" key="1">
    <source>
        <dbReference type="EMBL" id="KAJ7992687.1"/>
    </source>
</evidence>
<dbReference type="EMBL" id="CM055752">
    <property type="protein sequence ID" value="KAJ7992687.1"/>
    <property type="molecule type" value="Genomic_DNA"/>
</dbReference>
<gene>
    <name evidence="1" type="ORF">DPEC_G00281270</name>
</gene>
<dbReference type="Proteomes" id="UP001157502">
    <property type="component" value="Chromosome 25"/>
</dbReference>
<reference evidence="1" key="1">
    <citation type="submission" date="2021-05" db="EMBL/GenBank/DDBJ databases">
        <authorList>
            <person name="Pan Q."/>
            <person name="Jouanno E."/>
            <person name="Zahm M."/>
            <person name="Klopp C."/>
            <person name="Cabau C."/>
            <person name="Louis A."/>
            <person name="Berthelot C."/>
            <person name="Parey E."/>
            <person name="Roest Crollius H."/>
            <person name="Montfort J."/>
            <person name="Robinson-Rechavi M."/>
            <person name="Bouchez O."/>
            <person name="Lampietro C."/>
            <person name="Lopez Roques C."/>
            <person name="Donnadieu C."/>
            <person name="Postlethwait J."/>
            <person name="Bobe J."/>
            <person name="Dillon D."/>
            <person name="Chandos A."/>
            <person name="von Hippel F."/>
            <person name="Guiguen Y."/>
        </authorList>
    </citation>
    <scope>NUCLEOTIDE SEQUENCE</scope>
    <source>
        <strain evidence="1">YG-Jan2019</strain>
    </source>
</reference>
<evidence type="ECO:0000313" key="2">
    <source>
        <dbReference type="Proteomes" id="UP001157502"/>
    </source>
</evidence>
<sequence length="106" mass="11892">GSGHTGIEGNRGSLLQSVGSEGIQGRWPENTPVATSTTTEIGLSRPHLLETTLPRRPLKAEDSTYLKTTQTRRLYIPEDHTDQKTIQTTPTRRPIFIMNYCNKQRS</sequence>
<keyword evidence="2" id="KW-1185">Reference proteome</keyword>
<name>A0ACC2FN44_DALPE</name>
<protein>
    <submittedName>
        <fullName evidence="1">Uncharacterized protein</fullName>
    </submittedName>
</protein>
<comment type="caution">
    <text evidence="1">The sequence shown here is derived from an EMBL/GenBank/DDBJ whole genome shotgun (WGS) entry which is preliminary data.</text>
</comment>
<feature type="non-terminal residue" evidence="1">
    <location>
        <position position="1"/>
    </location>
</feature>
<proteinExistence type="predicted"/>
<accession>A0ACC2FN44</accession>
<organism evidence="1 2">
    <name type="scientific">Dallia pectoralis</name>
    <name type="common">Alaska blackfish</name>
    <dbReference type="NCBI Taxonomy" id="75939"/>
    <lineage>
        <taxon>Eukaryota</taxon>
        <taxon>Metazoa</taxon>
        <taxon>Chordata</taxon>
        <taxon>Craniata</taxon>
        <taxon>Vertebrata</taxon>
        <taxon>Euteleostomi</taxon>
        <taxon>Actinopterygii</taxon>
        <taxon>Neopterygii</taxon>
        <taxon>Teleostei</taxon>
        <taxon>Protacanthopterygii</taxon>
        <taxon>Esociformes</taxon>
        <taxon>Umbridae</taxon>
        <taxon>Dallia</taxon>
    </lineage>
</organism>